<evidence type="ECO:0000313" key="3">
    <source>
        <dbReference type="Proteomes" id="UP000093000"/>
    </source>
</evidence>
<name>A0A1C7NRV3_9FUNG</name>
<dbReference type="AlphaFoldDB" id="A0A1C7NRV3"/>
<sequence>MLSCPSCHTAFPHSSKLPEHTCDFHEDSSTDEHKEFSSINEKVSKDPAETHKALFKVLQEHNVSFDAQKQIIDICNDFIYKHIPPDVLQEEIV</sequence>
<reference evidence="2 3" key="1">
    <citation type="submission" date="2016-03" db="EMBL/GenBank/DDBJ databases">
        <title>Choanephora cucurbitarum.</title>
        <authorList>
            <person name="Min B."/>
            <person name="Park H."/>
            <person name="Park J.-H."/>
            <person name="Shin H.-D."/>
            <person name="Choi I.-G."/>
        </authorList>
    </citation>
    <scope>NUCLEOTIDE SEQUENCE [LARGE SCALE GENOMIC DNA]</scope>
    <source>
        <strain evidence="2 3">KUS-F28377</strain>
    </source>
</reference>
<accession>A0A1C7NRV3</accession>
<feature type="domain" description="C2H2-type" evidence="1">
    <location>
        <begin position="4"/>
        <end position="25"/>
    </location>
</feature>
<gene>
    <name evidence="2" type="ORF">A0J61_01959</name>
</gene>
<keyword evidence="3" id="KW-1185">Reference proteome</keyword>
<dbReference type="PROSITE" id="PS00028">
    <property type="entry name" value="ZINC_FINGER_C2H2_1"/>
    <property type="match status" value="1"/>
</dbReference>
<evidence type="ECO:0000259" key="1">
    <source>
        <dbReference type="PROSITE" id="PS00028"/>
    </source>
</evidence>
<organism evidence="2 3">
    <name type="scientific">Choanephora cucurbitarum</name>
    <dbReference type="NCBI Taxonomy" id="101091"/>
    <lineage>
        <taxon>Eukaryota</taxon>
        <taxon>Fungi</taxon>
        <taxon>Fungi incertae sedis</taxon>
        <taxon>Mucoromycota</taxon>
        <taxon>Mucoromycotina</taxon>
        <taxon>Mucoromycetes</taxon>
        <taxon>Mucorales</taxon>
        <taxon>Mucorineae</taxon>
        <taxon>Choanephoraceae</taxon>
        <taxon>Choanephoroideae</taxon>
        <taxon>Choanephora</taxon>
    </lineage>
</organism>
<protein>
    <recommendedName>
        <fullName evidence="1">C2H2-type domain-containing protein</fullName>
    </recommendedName>
</protein>
<evidence type="ECO:0000313" key="2">
    <source>
        <dbReference type="EMBL" id="OBZ89984.1"/>
    </source>
</evidence>
<proteinExistence type="predicted"/>
<dbReference type="Proteomes" id="UP000093000">
    <property type="component" value="Unassembled WGS sequence"/>
</dbReference>
<dbReference type="InterPro" id="IPR013087">
    <property type="entry name" value="Znf_C2H2_type"/>
</dbReference>
<comment type="caution">
    <text evidence="2">The sequence shown here is derived from an EMBL/GenBank/DDBJ whole genome shotgun (WGS) entry which is preliminary data.</text>
</comment>
<dbReference type="EMBL" id="LUGH01000069">
    <property type="protein sequence ID" value="OBZ89984.1"/>
    <property type="molecule type" value="Genomic_DNA"/>
</dbReference>
<dbReference type="InParanoid" id="A0A1C7NRV3"/>